<dbReference type="SMART" id="SM00530">
    <property type="entry name" value="HTH_XRE"/>
    <property type="match status" value="1"/>
</dbReference>
<organism evidence="2 3">
    <name type="scientific">Aquisalinus luteolus</name>
    <dbReference type="NCBI Taxonomy" id="1566827"/>
    <lineage>
        <taxon>Bacteria</taxon>
        <taxon>Pseudomonadati</taxon>
        <taxon>Pseudomonadota</taxon>
        <taxon>Alphaproteobacteria</taxon>
        <taxon>Parvularculales</taxon>
        <taxon>Parvularculaceae</taxon>
        <taxon>Aquisalinus</taxon>
    </lineage>
</organism>
<dbReference type="PROSITE" id="PS50943">
    <property type="entry name" value="HTH_CROC1"/>
    <property type="match status" value="1"/>
</dbReference>
<dbReference type="Proteomes" id="UP000818603">
    <property type="component" value="Unassembled WGS sequence"/>
</dbReference>
<proteinExistence type="predicted"/>
<dbReference type="InterPro" id="IPR010982">
    <property type="entry name" value="Lambda_DNA-bd_dom_sf"/>
</dbReference>
<protein>
    <submittedName>
        <fullName evidence="2">Helix-turn-helix transcriptional regulator</fullName>
    </submittedName>
</protein>
<dbReference type="CDD" id="cd00093">
    <property type="entry name" value="HTH_XRE"/>
    <property type="match status" value="1"/>
</dbReference>
<evidence type="ECO:0000259" key="1">
    <source>
        <dbReference type="PROSITE" id="PS50943"/>
    </source>
</evidence>
<keyword evidence="3" id="KW-1185">Reference proteome</keyword>
<dbReference type="RefSeq" id="WP_155140127.1">
    <property type="nucleotide sequence ID" value="NZ_BMGZ01000002.1"/>
</dbReference>
<dbReference type="InterPro" id="IPR001387">
    <property type="entry name" value="Cro/C1-type_HTH"/>
</dbReference>
<comment type="caution">
    <text evidence="2">The sequence shown here is derived from an EMBL/GenBank/DDBJ whole genome shotgun (WGS) entry which is preliminary data.</text>
</comment>
<evidence type="ECO:0000313" key="2">
    <source>
        <dbReference type="EMBL" id="NHK28267.1"/>
    </source>
</evidence>
<dbReference type="SUPFAM" id="SSF47413">
    <property type="entry name" value="lambda repressor-like DNA-binding domains"/>
    <property type="match status" value="1"/>
</dbReference>
<reference evidence="2 3" key="1">
    <citation type="submission" date="2020-02" db="EMBL/GenBank/DDBJ databases">
        <title>Genome sequence of Parvularcula flava strain NH6-79.</title>
        <authorList>
            <person name="Abdul Karim M.H."/>
            <person name="Lam M.Q."/>
            <person name="Chen S.J."/>
            <person name="Yahya A."/>
            <person name="Shahir S."/>
            <person name="Shamsir M.S."/>
            <person name="Chong C.S."/>
        </authorList>
    </citation>
    <scope>NUCLEOTIDE SEQUENCE [LARGE SCALE GENOMIC DNA]</scope>
    <source>
        <strain evidence="2 3">NH6-79</strain>
    </source>
</reference>
<dbReference type="EMBL" id="VCJR02000002">
    <property type="protein sequence ID" value="NHK28267.1"/>
    <property type="molecule type" value="Genomic_DNA"/>
</dbReference>
<sequence length="144" mass="15702">MADANRKSPHPVDCHVGSRVRMRRMMIGMSQDKLGEALGLTFQQVQKYEKGVNRIGASRLFHISKILGVPVQFFYDDFGDEAGLGLGFAEGEESAAPAASGSEFMDLLSTPEGVQLCKSFASIKDPQVRRKIVDLVRTLAAGEN</sequence>
<gene>
    <name evidence="2" type="ORF">FF098_010155</name>
</gene>
<feature type="domain" description="HTH cro/C1-type" evidence="1">
    <location>
        <begin position="20"/>
        <end position="74"/>
    </location>
</feature>
<dbReference type="Gene3D" id="1.10.260.40">
    <property type="entry name" value="lambda repressor-like DNA-binding domains"/>
    <property type="match status" value="1"/>
</dbReference>
<evidence type="ECO:0000313" key="3">
    <source>
        <dbReference type="Proteomes" id="UP000818603"/>
    </source>
</evidence>
<name>A0ABX0HPJ7_9PROT</name>
<dbReference type="Pfam" id="PF01381">
    <property type="entry name" value="HTH_3"/>
    <property type="match status" value="1"/>
</dbReference>
<accession>A0ABX0HPJ7</accession>